<dbReference type="PROSITE" id="PS50949">
    <property type="entry name" value="HTH_GNTR"/>
    <property type="match status" value="1"/>
</dbReference>
<dbReference type="Pfam" id="PF00392">
    <property type="entry name" value="GntR"/>
    <property type="match status" value="1"/>
</dbReference>
<feature type="domain" description="HTH gntR-type" evidence="4">
    <location>
        <begin position="4"/>
        <end position="72"/>
    </location>
</feature>
<evidence type="ECO:0000256" key="3">
    <source>
        <dbReference type="ARBA" id="ARBA00023163"/>
    </source>
</evidence>
<keyword evidence="1" id="KW-0805">Transcription regulation</keyword>
<dbReference type="InterPro" id="IPR028978">
    <property type="entry name" value="Chorismate_lyase_/UTRA_dom_sf"/>
</dbReference>
<dbReference type="GO" id="GO:0003677">
    <property type="term" value="F:DNA binding"/>
    <property type="evidence" value="ECO:0007669"/>
    <property type="project" value="UniProtKB-KW"/>
</dbReference>
<sequence length="236" mass="25223">MARSAIWKSIVDTLSAEIAEGHYKPGDKLPTEAQLAARFGVNRHTVRHALGALAEAGTVHSRRGAGVFVTIQPTDYAIGRRVRFQQNLAASGRLASRRISLMETRACGEKEAEALQLAPGDPVHVVEGVSLADGVPLALFRSVFPAARVPGFLQAMAGRQSITEALADCGIADYTRAQTRLTAKLARPVQALTLQIAEAAPILRSVSVNVTEDGKPIEYGITWFAGDRVSLTMAPE</sequence>
<evidence type="ECO:0000256" key="1">
    <source>
        <dbReference type="ARBA" id="ARBA00023015"/>
    </source>
</evidence>
<evidence type="ECO:0000259" key="4">
    <source>
        <dbReference type="PROSITE" id="PS50949"/>
    </source>
</evidence>
<keyword evidence="2" id="KW-0238">DNA-binding</keyword>
<evidence type="ECO:0000313" key="5">
    <source>
        <dbReference type="EMBL" id="CUA92730.1"/>
    </source>
</evidence>
<dbReference type="GO" id="GO:0045892">
    <property type="term" value="P:negative regulation of DNA-templated transcription"/>
    <property type="evidence" value="ECO:0007669"/>
    <property type="project" value="TreeGrafter"/>
</dbReference>
<keyword evidence="3" id="KW-0804">Transcription</keyword>
<protein>
    <submittedName>
        <fullName evidence="5">Phosphonates metabolism transcriptional regulator PhnF</fullName>
    </submittedName>
</protein>
<dbReference type="InterPro" id="IPR011663">
    <property type="entry name" value="UTRA"/>
</dbReference>
<evidence type="ECO:0000313" key="6">
    <source>
        <dbReference type="Proteomes" id="UP000183900"/>
    </source>
</evidence>
<proteinExistence type="predicted"/>
<dbReference type="PANTHER" id="PTHR44846:SF1">
    <property type="entry name" value="MANNOSYL-D-GLYCERATE TRANSPORT_METABOLISM SYSTEM REPRESSOR MNGR-RELATED"/>
    <property type="match status" value="1"/>
</dbReference>
<dbReference type="AlphaFoldDB" id="A0A0K6HP89"/>
<dbReference type="NCBIfam" id="TIGR02325">
    <property type="entry name" value="C_P_lyase_phnF"/>
    <property type="match status" value="1"/>
</dbReference>
<dbReference type="PRINTS" id="PR00035">
    <property type="entry name" value="HTHGNTR"/>
</dbReference>
<organism evidence="5 6">
    <name type="scientific">Pannonibacter indicus</name>
    <dbReference type="NCBI Taxonomy" id="466044"/>
    <lineage>
        <taxon>Bacteria</taxon>
        <taxon>Pseudomonadati</taxon>
        <taxon>Pseudomonadota</taxon>
        <taxon>Alphaproteobacteria</taxon>
        <taxon>Hyphomicrobiales</taxon>
        <taxon>Stappiaceae</taxon>
        <taxon>Pannonibacter</taxon>
    </lineage>
</organism>
<dbReference type="CDD" id="cd07377">
    <property type="entry name" value="WHTH_GntR"/>
    <property type="match status" value="1"/>
</dbReference>
<dbReference type="InterPro" id="IPR036388">
    <property type="entry name" value="WH-like_DNA-bd_sf"/>
</dbReference>
<dbReference type="SUPFAM" id="SSF64288">
    <property type="entry name" value="Chorismate lyase-like"/>
    <property type="match status" value="1"/>
</dbReference>
<dbReference type="SMART" id="SM00345">
    <property type="entry name" value="HTH_GNTR"/>
    <property type="match status" value="1"/>
</dbReference>
<name>A0A0K6HP89_9HYPH</name>
<evidence type="ECO:0000256" key="2">
    <source>
        <dbReference type="ARBA" id="ARBA00023125"/>
    </source>
</evidence>
<dbReference type="SUPFAM" id="SSF46785">
    <property type="entry name" value="Winged helix' DNA-binding domain"/>
    <property type="match status" value="1"/>
</dbReference>
<gene>
    <name evidence="5" type="ORF">Ga0061067_10295</name>
</gene>
<dbReference type="Gene3D" id="3.40.1410.10">
    <property type="entry name" value="Chorismate lyase-like"/>
    <property type="match status" value="1"/>
</dbReference>
<dbReference type="EMBL" id="CYHE01000002">
    <property type="protein sequence ID" value="CUA92730.1"/>
    <property type="molecule type" value="Genomic_DNA"/>
</dbReference>
<dbReference type="RefSeq" id="WP_055454415.1">
    <property type="nucleotide sequence ID" value="NZ_CYHE01000002.1"/>
</dbReference>
<keyword evidence="6" id="KW-1185">Reference proteome</keyword>
<dbReference type="InterPro" id="IPR036390">
    <property type="entry name" value="WH_DNA-bd_sf"/>
</dbReference>
<dbReference type="InterPro" id="IPR012702">
    <property type="entry name" value="CP_lyase_PhnF"/>
</dbReference>
<reference evidence="6" key="1">
    <citation type="submission" date="2015-08" db="EMBL/GenBank/DDBJ databases">
        <authorList>
            <person name="Varghese N."/>
        </authorList>
    </citation>
    <scope>NUCLEOTIDE SEQUENCE [LARGE SCALE GENOMIC DNA]</scope>
    <source>
        <strain evidence="6">DSM 23407</strain>
    </source>
</reference>
<dbReference type="GO" id="GO:0003700">
    <property type="term" value="F:DNA-binding transcription factor activity"/>
    <property type="evidence" value="ECO:0007669"/>
    <property type="project" value="InterPro"/>
</dbReference>
<dbReference type="Proteomes" id="UP000183900">
    <property type="component" value="Unassembled WGS sequence"/>
</dbReference>
<dbReference type="Gene3D" id="1.10.10.10">
    <property type="entry name" value="Winged helix-like DNA-binding domain superfamily/Winged helix DNA-binding domain"/>
    <property type="match status" value="1"/>
</dbReference>
<dbReference type="OrthoDB" id="9808698at2"/>
<dbReference type="PANTHER" id="PTHR44846">
    <property type="entry name" value="MANNOSYL-D-GLYCERATE TRANSPORT/METABOLISM SYSTEM REPRESSOR MNGR-RELATED"/>
    <property type="match status" value="1"/>
</dbReference>
<dbReference type="InterPro" id="IPR050679">
    <property type="entry name" value="Bact_HTH_transcr_reg"/>
</dbReference>
<dbReference type="SMART" id="SM00866">
    <property type="entry name" value="UTRA"/>
    <property type="match status" value="1"/>
</dbReference>
<dbReference type="InterPro" id="IPR000524">
    <property type="entry name" value="Tscrpt_reg_HTH_GntR"/>
</dbReference>
<dbReference type="Pfam" id="PF07702">
    <property type="entry name" value="UTRA"/>
    <property type="match status" value="1"/>
</dbReference>
<accession>A0A0K6HP89</accession>